<dbReference type="GeneID" id="4999576"/>
<dbReference type="HOGENOM" id="CLU_505655_0_0_1"/>
<dbReference type="InterPro" id="IPR011992">
    <property type="entry name" value="EF-hand-dom_pair"/>
</dbReference>
<dbReference type="PANTHER" id="PTHR23064">
    <property type="entry name" value="TROPONIN"/>
    <property type="match status" value="1"/>
</dbReference>
<dbReference type="AlphaFoldDB" id="A4RRC6"/>
<dbReference type="InterPro" id="IPR052591">
    <property type="entry name" value="CML21-like"/>
</dbReference>
<accession>A4RRC6</accession>
<gene>
    <name evidence="4" type="ORF">OSTLU_28969</name>
</gene>
<dbReference type="Gramene" id="ABO93840">
    <property type="protein sequence ID" value="ABO93840"/>
    <property type="gene ID" value="OSTLU_28969"/>
</dbReference>
<organism evidence="4 5">
    <name type="scientific">Ostreococcus lucimarinus (strain CCE9901)</name>
    <dbReference type="NCBI Taxonomy" id="436017"/>
    <lineage>
        <taxon>Eukaryota</taxon>
        <taxon>Viridiplantae</taxon>
        <taxon>Chlorophyta</taxon>
        <taxon>Mamiellophyceae</taxon>
        <taxon>Mamiellales</taxon>
        <taxon>Bathycoccaceae</taxon>
        <taxon>Ostreococcus</taxon>
    </lineage>
</organism>
<protein>
    <recommendedName>
        <fullName evidence="3">EF-hand domain-containing protein</fullName>
    </recommendedName>
</protein>
<feature type="region of interest" description="Disordered" evidence="2">
    <location>
        <begin position="162"/>
        <end position="189"/>
    </location>
</feature>
<keyword evidence="5" id="KW-1185">Reference proteome</keyword>
<evidence type="ECO:0000313" key="4">
    <source>
        <dbReference type="EMBL" id="ABO93840.1"/>
    </source>
</evidence>
<dbReference type="InterPro" id="IPR018247">
    <property type="entry name" value="EF_Hand_1_Ca_BS"/>
</dbReference>
<evidence type="ECO:0000256" key="1">
    <source>
        <dbReference type="ARBA" id="ARBA00022837"/>
    </source>
</evidence>
<evidence type="ECO:0000313" key="5">
    <source>
        <dbReference type="Proteomes" id="UP000001568"/>
    </source>
</evidence>
<dbReference type="Proteomes" id="UP000001568">
    <property type="component" value="Chromosome 1"/>
</dbReference>
<evidence type="ECO:0000259" key="3">
    <source>
        <dbReference type="PROSITE" id="PS50222"/>
    </source>
</evidence>
<dbReference type="PROSITE" id="PS50222">
    <property type="entry name" value="EF_HAND_2"/>
    <property type="match status" value="2"/>
</dbReference>
<dbReference type="GO" id="GO:0005509">
    <property type="term" value="F:calcium ion binding"/>
    <property type="evidence" value="ECO:0007669"/>
    <property type="project" value="InterPro"/>
</dbReference>
<dbReference type="PROSITE" id="PS00018">
    <property type="entry name" value="EF_HAND_1"/>
    <property type="match status" value="2"/>
</dbReference>
<proteinExistence type="predicted"/>
<dbReference type="SMART" id="SM00054">
    <property type="entry name" value="EFh"/>
    <property type="match status" value="4"/>
</dbReference>
<feature type="domain" description="EF-hand" evidence="3">
    <location>
        <begin position="245"/>
        <end position="280"/>
    </location>
</feature>
<dbReference type="Pfam" id="PF13499">
    <property type="entry name" value="EF-hand_7"/>
    <property type="match status" value="1"/>
</dbReference>
<sequence length="572" mass="63437">MARGDGSKRNASARASARRARRLIVKEFALRRCFESLDASGRGEIVVRAFLDRLRADAAMTDALQGATEAFTSTEMLDGVFDALEEAAARAVRVEEFLELFRISAIEANKRAKAKKKMETEERKALEGGKTNAAVKEETAVENGATRVEGAGEDAPEIEARAGRNAEENAVVPAPEPEARAAPPRPPPPQAPVQVVVDANYLKQVFKLIDYDGNGEVTLVEFLSALHSNPEIGALLDEGTPAGDDVSNVVSEVFSRMDADQNKSVNFEEFVEYFTVQQNAHSNHALNKLSRDEKKALLMSFDQAKVRSMSAFKRGIRYVSKQALKAGLRTSEKEKKEENMSKIPDSDLLVLKSYLRDVYKIVDYEKNERIVLQEFLDELRESPNIALALDVGSDISHGADKTKKMVAVIFKAMSIDAKRVVTFPEFVNYFIKIASDYFNSDSPLSQQSVVSESRSASANSTIGAFVGELFKFGNKTPSPAPVAEERVASRNGLRPHGDDDYMDGLVYGDDENEDLDHTVHLLRHELQQMNAVLEENQHQKKMNNALRLKLNVLTHMYAKQSAEFQALIDSMK</sequence>
<name>A4RRC6_OSTLU</name>
<dbReference type="EMBL" id="CP000581">
    <property type="protein sequence ID" value="ABO93840.1"/>
    <property type="molecule type" value="Genomic_DNA"/>
</dbReference>
<dbReference type="SUPFAM" id="SSF47473">
    <property type="entry name" value="EF-hand"/>
    <property type="match status" value="1"/>
</dbReference>
<keyword evidence="1" id="KW-0106">Calcium</keyword>
<dbReference type="OMA" id="SECTINT"/>
<dbReference type="KEGG" id="olu:OSTLU_28969"/>
<feature type="domain" description="EF-hand" evidence="3">
    <location>
        <begin position="197"/>
        <end position="232"/>
    </location>
</feature>
<reference evidence="4 5" key="1">
    <citation type="journal article" date="2007" name="Proc. Natl. Acad. Sci. U.S.A.">
        <title>The tiny eukaryote Ostreococcus provides genomic insights into the paradox of plankton speciation.</title>
        <authorList>
            <person name="Palenik B."/>
            <person name="Grimwood J."/>
            <person name="Aerts A."/>
            <person name="Rouze P."/>
            <person name="Salamov A."/>
            <person name="Putnam N."/>
            <person name="Dupont C."/>
            <person name="Jorgensen R."/>
            <person name="Derelle E."/>
            <person name="Rombauts S."/>
            <person name="Zhou K."/>
            <person name="Otillar R."/>
            <person name="Merchant S.S."/>
            <person name="Podell S."/>
            <person name="Gaasterland T."/>
            <person name="Napoli C."/>
            <person name="Gendler K."/>
            <person name="Manuell A."/>
            <person name="Tai V."/>
            <person name="Vallon O."/>
            <person name="Piganeau G."/>
            <person name="Jancek S."/>
            <person name="Heijde M."/>
            <person name="Jabbari K."/>
            <person name="Bowler C."/>
            <person name="Lohr M."/>
            <person name="Robbens S."/>
            <person name="Werner G."/>
            <person name="Dubchak I."/>
            <person name="Pazour G.J."/>
            <person name="Ren Q."/>
            <person name="Paulsen I."/>
            <person name="Delwiche C."/>
            <person name="Schmutz J."/>
            <person name="Rokhsar D."/>
            <person name="Van de Peer Y."/>
            <person name="Moreau H."/>
            <person name="Grigoriev I.V."/>
        </authorList>
    </citation>
    <scope>NUCLEOTIDE SEQUENCE [LARGE SCALE GENOMIC DNA]</scope>
    <source>
        <strain evidence="4 5">CCE9901</strain>
    </source>
</reference>
<dbReference type="RefSeq" id="XP_001415548.1">
    <property type="nucleotide sequence ID" value="XM_001415511.1"/>
</dbReference>
<dbReference type="CDD" id="cd00051">
    <property type="entry name" value="EFh"/>
    <property type="match status" value="1"/>
</dbReference>
<dbReference type="InterPro" id="IPR002048">
    <property type="entry name" value="EF_hand_dom"/>
</dbReference>
<evidence type="ECO:0000256" key="2">
    <source>
        <dbReference type="SAM" id="MobiDB-lite"/>
    </source>
</evidence>
<dbReference type="Gene3D" id="1.10.238.10">
    <property type="entry name" value="EF-hand"/>
    <property type="match status" value="1"/>
</dbReference>
<dbReference type="OrthoDB" id="26525at2759"/>